<protein>
    <submittedName>
        <fullName evidence="1">Uncharacterized protein</fullName>
    </submittedName>
</protein>
<evidence type="ECO:0000313" key="2">
    <source>
        <dbReference type="Proteomes" id="UP000824120"/>
    </source>
</evidence>
<gene>
    <name evidence="1" type="ORF">H5410_002957</name>
</gene>
<dbReference type="Proteomes" id="UP000824120">
    <property type="component" value="Chromosome 1"/>
</dbReference>
<reference evidence="1 2" key="1">
    <citation type="submission" date="2020-09" db="EMBL/GenBank/DDBJ databases">
        <title>De no assembly of potato wild relative species, Solanum commersonii.</title>
        <authorList>
            <person name="Cho K."/>
        </authorList>
    </citation>
    <scope>NUCLEOTIDE SEQUENCE [LARGE SCALE GENOMIC DNA]</scope>
    <source>
        <strain evidence="1">LZ3.2</strain>
        <tissue evidence="1">Leaf</tissue>
    </source>
</reference>
<dbReference type="OrthoDB" id="1642709at2759"/>
<proteinExistence type="predicted"/>
<name>A0A9J6B3N6_SOLCO</name>
<accession>A0A9J6B3N6</accession>
<keyword evidence="2" id="KW-1185">Reference proteome</keyword>
<comment type="caution">
    <text evidence="1">The sequence shown here is derived from an EMBL/GenBank/DDBJ whole genome shotgun (WGS) entry which is preliminary data.</text>
</comment>
<dbReference type="AlphaFoldDB" id="A0A9J6B3N6"/>
<sequence>MFTYDHNKNILYTFCENWRPSTNTVSTIIERVIYMTRELFCPRKLLILFFSILSTYKRCIDEVSFWEWIMF</sequence>
<evidence type="ECO:0000313" key="1">
    <source>
        <dbReference type="EMBL" id="KAG5631240.1"/>
    </source>
</evidence>
<dbReference type="EMBL" id="JACXVP010000001">
    <property type="protein sequence ID" value="KAG5631240.1"/>
    <property type="molecule type" value="Genomic_DNA"/>
</dbReference>
<organism evidence="1 2">
    <name type="scientific">Solanum commersonii</name>
    <name type="common">Commerson's wild potato</name>
    <name type="synonym">Commerson's nightshade</name>
    <dbReference type="NCBI Taxonomy" id="4109"/>
    <lineage>
        <taxon>Eukaryota</taxon>
        <taxon>Viridiplantae</taxon>
        <taxon>Streptophyta</taxon>
        <taxon>Embryophyta</taxon>
        <taxon>Tracheophyta</taxon>
        <taxon>Spermatophyta</taxon>
        <taxon>Magnoliopsida</taxon>
        <taxon>eudicotyledons</taxon>
        <taxon>Gunneridae</taxon>
        <taxon>Pentapetalae</taxon>
        <taxon>asterids</taxon>
        <taxon>lamiids</taxon>
        <taxon>Solanales</taxon>
        <taxon>Solanaceae</taxon>
        <taxon>Solanoideae</taxon>
        <taxon>Solaneae</taxon>
        <taxon>Solanum</taxon>
    </lineage>
</organism>